<dbReference type="Gene3D" id="3.30.530.20">
    <property type="match status" value="1"/>
</dbReference>
<dbReference type="CDD" id="cd07812">
    <property type="entry name" value="SRPBCC"/>
    <property type="match status" value="1"/>
</dbReference>
<dbReference type="Proteomes" id="UP000199207">
    <property type="component" value="Unassembled WGS sequence"/>
</dbReference>
<reference evidence="2 3" key="1">
    <citation type="submission" date="2016-10" db="EMBL/GenBank/DDBJ databases">
        <authorList>
            <person name="de Groot N.N."/>
        </authorList>
    </citation>
    <scope>NUCLEOTIDE SEQUENCE [LARGE SCALE GENOMIC DNA]</scope>
    <source>
        <strain evidence="2 3">CGMCC 4.5739</strain>
    </source>
</reference>
<accession>A0A1I1MNX9</accession>
<evidence type="ECO:0000313" key="3">
    <source>
        <dbReference type="Proteomes" id="UP000199207"/>
    </source>
</evidence>
<dbReference type="STRING" id="910347.SAMN05421773_106243"/>
<evidence type="ECO:0000313" key="2">
    <source>
        <dbReference type="EMBL" id="SFC84333.1"/>
    </source>
</evidence>
<proteinExistence type="predicted"/>
<feature type="region of interest" description="Disordered" evidence="1">
    <location>
        <begin position="142"/>
        <end position="167"/>
    </location>
</feature>
<dbReference type="SUPFAM" id="SSF55961">
    <property type="entry name" value="Bet v1-like"/>
    <property type="match status" value="1"/>
</dbReference>
<dbReference type="AlphaFoldDB" id="A0A1I1MNX9"/>
<keyword evidence="3" id="KW-1185">Reference proteome</keyword>
<feature type="compositionally biased region" description="Pro residues" evidence="1">
    <location>
        <begin position="144"/>
        <end position="155"/>
    </location>
</feature>
<dbReference type="InterPro" id="IPR019587">
    <property type="entry name" value="Polyketide_cyclase/dehydratase"/>
</dbReference>
<sequence length="167" mass="18510">MATRSVLVKRPPHTVWALLSDRDRYADWVVGARDSRPLAGEWPAVGSSLRYELRLGPLRLSGRTVVRSSDPPRALELEARRGRLGTARIAVEVRPWGEDSLVILDEHPLTGPGGRMHSVLDELLLQLRHRRMLRLLARCAERYPAPPPAPAPPKEPGTGGSEEAERG</sequence>
<dbReference type="Pfam" id="PF10604">
    <property type="entry name" value="Polyketide_cyc2"/>
    <property type="match status" value="1"/>
</dbReference>
<protein>
    <submittedName>
        <fullName evidence="2">Carbon monoxide dehydrogenase subunit G</fullName>
    </submittedName>
</protein>
<dbReference type="RefSeq" id="WP_093839099.1">
    <property type="nucleotide sequence ID" value="NZ_FOLM01000006.1"/>
</dbReference>
<dbReference type="EMBL" id="FOLM01000006">
    <property type="protein sequence ID" value="SFC84333.1"/>
    <property type="molecule type" value="Genomic_DNA"/>
</dbReference>
<organism evidence="2 3">
    <name type="scientific">Streptomyces aidingensis</name>
    <dbReference type="NCBI Taxonomy" id="910347"/>
    <lineage>
        <taxon>Bacteria</taxon>
        <taxon>Bacillati</taxon>
        <taxon>Actinomycetota</taxon>
        <taxon>Actinomycetes</taxon>
        <taxon>Kitasatosporales</taxon>
        <taxon>Streptomycetaceae</taxon>
        <taxon>Streptomyces</taxon>
    </lineage>
</organism>
<evidence type="ECO:0000256" key="1">
    <source>
        <dbReference type="SAM" id="MobiDB-lite"/>
    </source>
</evidence>
<gene>
    <name evidence="2" type="ORF">SAMN05421773_106243</name>
</gene>
<dbReference type="OrthoDB" id="4483486at2"/>
<dbReference type="InterPro" id="IPR023393">
    <property type="entry name" value="START-like_dom_sf"/>
</dbReference>
<name>A0A1I1MNX9_9ACTN</name>